<evidence type="ECO:0000313" key="2">
    <source>
        <dbReference type="Proteomes" id="UP000607281"/>
    </source>
</evidence>
<sequence>MKDKFISTNANDLERTVRAVAEFTAMEAASKLNPGVNQAFSLAAIAAGAADAHINYWTCPQTVKIIVDNLLEDEKIIDKVIERLTKVPGMTITLLKERKSAQEINPLEQNSWDQLFGNVDKLRENFPFSDGSGRLRMRDNLAHVPRVSVYNIDGNCQFRGYVGLIHAHELRQEVEAIKQKYMKKF</sequence>
<protein>
    <submittedName>
        <fullName evidence="1">Uncharacterized protein</fullName>
    </submittedName>
</protein>
<reference evidence="1 2" key="1">
    <citation type="journal article" date="2020" name="ISME J.">
        <title>Comparative genomics reveals insights into cyanobacterial evolution and habitat adaptation.</title>
        <authorList>
            <person name="Chen M.Y."/>
            <person name="Teng W.K."/>
            <person name="Zhao L."/>
            <person name="Hu C.X."/>
            <person name="Zhou Y.K."/>
            <person name="Han B.P."/>
            <person name="Song L.R."/>
            <person name="Shu W.S."/>
        </authorList>
    </citation>
    <scope>NUCLEOTIDE SEQUENCE [LARGE SCALE GENOMIC DNA]</scope>
    <source>
        <strain evidence="1 2">FACHB-260</strain>
    </source>
</reference>
<dbReference type="Proteomes" id="UP000607281">
    <property type="component" value="Unassembled WGS sequence"/>
</dbReference>
<keyword evidence="2" id="KW-1185">Reference proteome</keyword>
<name>A0ABR8CVF6_9NOST</name>
<proteinExistence type="predicted"/>
<dbReference type="EMBL" id="JACJRF010000065">
    <property type="protein sequence ID" value="MBD2347019.1"/>
    <property type="molecule type" value="Genomic_DNA"/>
</dbReference>
<evidence type="ECO:0000313" key="1">
    <source>
        <dbReference type="EMBL" id="MBD2347019.1"/>
    </source>
</evidence>
<dbReference type="RefSeq" id="WP_190409427.1">
    <property type="nucleotide sequence ID" value="NZ_JACJRF010000065.1"/>
</dbReference>
<organism evidence="1 2">
    <name type="scientific">Anabaena subtropica FACHB-260</name>
    <dbReference type="NCBI Taxonomy" id="2692884"/>
    <lineage>
        <taxon>Bacteria</taxon>
        <taxon>Bacillati</taxon>
        <taxon>Cyanobacteriota</taxon>
        <taxon>Cyanophyceae</taxon>
        <taxon>Nostocales</taxon>
        <taxon>Nostocaceae</taxon>
        <taxon>Anabaena</taxon>
    </lineage>
</organism>
<accession>A0ABR8CVF6</accession>
<comment type="caution">
    <text evidence="1">The sequence shown here is derived from an EMBL/GenBank/DDBJ whole genome shotgun (WGS) entry which is preliminary data.</text>
</comment>
<gene>
    <name evidence="1" type="ORF">H6G18_23185</name>
</gene>